<keyword evidence="7" id="KW-0133">Cell shape</keyword>
<keyword evidence="7" id="KW-0132">Cell division</keyword>
<dbReference type="RefSeq" id="WP_146504115.1">
    <property type="nucleotide sequence ID" value="NZ_SJPG01000001.1"/>
</dbReference>
<dbReference type="Proteomes" id="UP000316095">
    <property type="component" value="Unassembled WGS sequence"/>
</dbReference>
<dbReference type="GO" id="GO:0071555">
    <property type="term" value="P:cell wall organization"/>
    <property type="evidence" value="ECO:0007669"/>
    <property type="project" value="UniProtKB-KW"/>
</dbReference>
<dbReference type="GO" id="GO:0005524">
    <property type="term" value="F:ATP binding"/>
    <property type="evidence" value="ECO:0007669"/>
    <property type="project" value="UniProtKB-UniRule"/>
</dbReference>
<dbReference type="Gene3D" id="3.40.1190.10">
    <property type="entry name" value="Mur-like, catalytic domain"/>
    <property type="match status" value="1"/>
</dbReference>
<comment type="catalytic activity">
    <reaction evidence="7">
        <text>UDP-N-acetyl-alpha-D-muramoyl-L-alanine + D-glutamate + ATP = UDP-N-acetyl-alpha-D-muramoyl-L-alanyl-D-glutamate + ADP + phosphate + H(+)</text>
        <dbReference type="Rhea" id="RHEA:16429"/>
        <dbReference type="ChEBI" id="CHEBI:15378"/>
        <dbReference type="ChEBI" id="CHEBI:29986"/>
        <dbReference type="ChEBI" id="CHEBI:30616"/>
        <dbReference type="ChEBI" id="CHEBI:43474"/>
        <dbReference type="ChEBI" id="CHEBI:83898"/>
        <dbReference type="ChEBI" id="CHEBI:83900"/>
        <dbReference type="ChEBI" id="CHEBI:456216"/>
        <dbReference type="EC" id="6.3.2.9"/>
    </reaction>
</comment>
<dbReference type="GO" id="GO:0008360">
    <property type="term" value="P:regulation of cell shape"/>
    <property type="evidence" value="ECO:0007669"/>
    <property type="project" value="UniProtKB-KW"/>
</dbReference>
<dbReference type="GO" id="GO:0009252">
    <property type="term" value="P:peptidoglycan biosynthetic process"/>
    <property type="evidence" value="ECO:0007669"/>
    <property type="project" value="UniProtKB-UniRule"/>
</dbReference>
<dbReference type="SUPFAM" id="SSF53623">
    <property type="entry name" value="MurD-like peptide ligases, catalytic domain"/>
    <property type="match status" value="1"/>
</dbReference>
<comment type="pathway">
    <text evidence="2 7">Cell wall biogenesis; peptidoglycan biosynthesis.</text>
</comment>
<dbReference type="PANTHER" id="PTHR43692:SF1">
    <property type="entry name" value="UDP-N-ACETYLMURAMOYLALANINE--D-GLUTAMATE LIGASE"/>
    <property type="match status" value="1"/>
</dbReference>
<keyword evidence="4 7" id="KW-0436">Ligase</keyword>
<dbReference type="UniPathway" id="UPA00219"/>
<dbReference type="GO" id="GO:0005737">
    <property type="term" value="C:cytoplasm"/>
    <property type="evidence" value="ECO:0007669"/>
    <property type="project" value="UniProtKB-SubCell"/>
</dbReference>
<keyword evidence="7" id="KW-0573">Peptidoglycan synthesis</keyword>
<evidence type="ECO:0000256" key="7">
    <source>
        <dbReference type="HAMAP-Rule" id="MF_00639"/>
    </source>
</evidence>
<dbReference type="InterPro" id="IPR036565">
    <property type="entry name" value="Mur-like_cat_sf"/>
</dbReference>
<accession>A0A5C5XKA9</accession>
<comment type="caution">
    <text evidence="9">The sequence shown here is derived from an EMBL/GenBank/DDBJ whole genome shotgun (WGS) entry which is preliminary data.</text>
</comment>
<dbReference type="InterPro" id="IPR036615">
    <property type="entry name" value="Mur_ligase_C_dom_sf"/>
</dbReference>
<keyword evidence="7" id="KW-0961">Cell wall biogenesis/degradation</keyword>
<evidence type="ECO:0000256" key="3">
    <source>
        <dbReference type="ARBA" id="ARBA00022490"/>
    </source>
</evidence>
<dbReference type="Gene3D" id="3.40.50.720">
    <property type="entry name" value="NAD(P)-binding Rossmann-like Domain"/>
    <property type="match status" value="1"/>
</dbReference>
<keyword evidence="3 7" id="KW-0963">Cytoplasm</keyword>
<name>A0A5C5XKA9_9PLAN</name>
<dbReference type="Gene3D" id="3.90.190.20">
    <property type="entry name" value="Mur ligase, C-terminal domain"/>
    <property type="match status" value="1"/>
</dbReference>
<sequence length="440" mass="48885">MQPDRRSFAGKRICALGLGRFGGQVAAIEHLLQHGAQIRITDTAHPETLSDSIERLSQYSDIEFQFGPQTVDSLKNCDALLASPAIRPQHSCIIAARRVGLPVFTEIGLFLNACKGRVLAISGTVGKSTTAAMLAKILQVTGNKAHLGGNIGKSLLPIVEQIQPEDFVVLELSSFQLDYLRQVQPDFTAAVLTNLIPHHLEWHGSAEAYREAKAVMFQGQNSTQLSVFPESQRSESWPGKAERVYYRVEDLNGEFPDWPAHDQNNAAATMRVARWLGIEKSVIFEALHHYSGLPHRLEKIPNSLHRTIINDSKSTSPIATLAAIDTLCSPTWIIIGGADSLDDPSLLLDRLTKHQMIRGITWVGPAGNRLAGIFAQQNTETPQTVEDNLNSAWRWCWENSQRDHTILMSPGYPSFNEFLNYEARGEHLVKLVRETEDQTD</sequence>
<evidence type="ECO:0000259" key="8">
    <source>
        <dbReference type="Pfam" id="PF08245"/>
    </source>
</evidence>
<dbReference type="SUPFAM" id="SSF53244">
    <property type="entry name" value="MurD-like peptide ligases, peptide-binding domain"/>
    <property type="match status" value="1"/>
</dbReference>
<dbReference type="GO" id="GO:0008764">
    <property type="term" value="F:UDP-N-acetylmuramoylalanine-D-glutamate ligase activity"/>
    <property type="evidence" value="ECO:0007669"/>
    <property type="project" value="UniProtKB-UniRule"/>
</dbReference>
<comment type="function">
    <text evidence="7">Cell wall formation. Catalyzes the addition of glutamate to the nucleotide precursor UDP-N-acetylmuramoyl-L-alanine (UMA).</text>
</comment>
<evidence type="ECO:0000256" key="6">
    <source>
        <dbReference type="ARBA" id="ARBA00022840"/>
    </source>
</evidence>
<evidence type="ECO:0000313" key="9">
    <source>
        <dbReference type="EMBL" id="TWT62232.1"/>
    </source>
</evidence>
<dbReference type="InterPro" id="IPR013221">
    <property type="entry name" value="Mur_ligase_cen"/>
</dbReference>
<evidence type="ECO:0000256" key="1">
    <source>
        <dbReference type="ARBA" id="ARBA00004496"/>
    </source>
</evidence>
<proteinExistence type="inferred from homology"/>
<comment type="similarity">
    <text evidence="7">Belongs to the MurCDEF family.</text>
</comment>
<keyword evidence="6 7" id="KW-0067">ATP-binding</keyword>
<evidence type="ECO:0000256" key="4">
    <source>
        <dbReference type="ARBA" id="ARBA00022598"/>
    </source>
</evidence>
<organism evidence="9 10">
    <name type="scientific">Rubinisphaera italica</name>
    <dbReference type="NCBI Taxonomy" id="2527969"/>
    <lineage>
        <taxon>Bacteria</taxon>
        <taxon>Pseudomonadati</taxon>
        <taxon>Planctomycetota</taxon>
        <taxon>Planctomycetia</taxon>
        <taxon>Planctomycetales</taxon>
        <taxon>Planctomycetaceae</taxon>
        <taxon>Rubinisphaera</taxon>
    </lineage>
</organism>
<evidence type="ECO:0000313" key="10">
    <source>
        <dbReference type="Proteomes" id="UP000316095"/>
    </source>
</evidence>
<dbReference type="Pfam" id="PF21799">
    <property type="entry name" value="MurD-like_N"/>
    <property type="match status" value="1"/>
</dbReference>
<dbReference type="EC" id="6.3.2.9" evidence="7"/>
<gene>
    <name evidence="7 9" type="primary">murD</name>
    <name evidence="9" type="ORF">Pan54_29730</name>
</gene>
<dbReference type="EMBL" id="SJPG01000001">
    <property type="protein sequence ID" value="TWT62232.1"/>
    <property type="molecule type" value="Genomic_DNA"/>
</dbReference>
<feature type="binding site" evidence="7">
    <location>
        <begin position="123"/>
        <end position="129"/>
    </location>
    <ligand>
        <name>ATP</name>
        <dbReference type="ChEBI" id="CHEBI:30616"/>
    </ligand>
</feature>
<evidence type="ECO:0000256" key="5">
    <source>
        <dbReference type="ARBA" id="ARBA00022741"/>
    </source>
</evidence>
<dbReference type="InterPro" id="IPR005762">
    <property type="entry name" value="MurD"/>
</dbReference>
<dbReference type="OrthoDB" id="9809796at2"/>
<feature type="domain" description="Mur ligase central" evidence="8">
    <location>
        <begin position="121"/>
        <end position="243"/>
    </location>
</feature>
<dbReference type="AlphaFoldDB" id="A0A5C5XKA9"/>
<keyword evidence="5 7" id="KW-0547">Nucleotide-binding</keyword>
<reference evidence="9 10" key="1">
    <citation type="submission" date="2019-02" db="EMBL/GenBank/DDBJ databases">
        <title>Deep-cultivation of Planctomycetes and their phenomic and genomic characterization uncovers novel biology.</title>
        <authorList>
            <person name="Wiegand S."/>
            <person name="Jogler M."/>
            <person name="Boedeker C."/>
            <person name="Pinto D."/>
            <person name="Vollmers J."/>
            <person name="Rivas-Marin E."/>
            <person name="Kohn T."/>
            <person name="Peeters S.H."/>
            <person name="Heuer A."/>
            <person name="Rast P."/>
            <person name="Oberbeckmann S."/>
            <person name="Bunk B."/>
            <person name="Jeske O."/>
            <person name="Meyerdierks A."/>
            <person name="Storesund J.E."/>
            <person name="Kallscheuer N."/>
            <person name="Luecker S."/>
            <person name="Lage O.M."/>
            <person name="Pohl T."/>
            <person name="Merkel B.J."/>
            <person name="Hornburger P."/>
            <person name="Mueller R.-W."/>
            <person name="Bruemmer F."/>
            <person name="Labrenz M."/>
            <person name="Spormann A.M."/>
            <person name="Op Den Camp H."/>
            <person name="Overmann J."/>
            <person name="Amann R."/>
            <person name="Jetten M.S.M."/>
            <person name="Mascher T."/>
            <person name="Medema M.H."/>
            <person name="Devos D.P."/>
            <person name="Kaster A.-K."/>
            <person name="Ovreas L."/>
            <person name="Rohde M."/>
            <person name="Galperin M.Y."/>
            <person name="Jogler C."/>
        </authorList>
    </citation>
    <scope>NUCLEOTIDE SEQUENCE [LARGE SCALE GENOMIC DNA]</scope>
    <source>
        <strain evidence="9 10">Pan54</strain>
    </source>
</reference>
<dbReference type="NCBIfam" id="TIGR01087">
    <property type="entry name" value="murD"/>
    <property type="match status" value="1"/>
</dbReference>
<protein>
    <recommendedName>
        <fullName evidence="7">UDP-N-acetylmuramoylalanine--D-glutamate ligase</fullName>
        <ecNumber evidence="7">6.3.2.9</ecNumber>
    </recommendedName>
    <alternativeName>
        <fullName evidence="7">D-glutamic acid-adding enzyme</fullName>
    </alternativeName>
    <alternativeName>
        <fullName evidence="7">UDP-N-acetylmuramoyl-L-alanyl-D-glutamate synthetase</fullName>
    </alternativeName>
</protein>
<dbReference type="SUPFAM" id="SSF51984">
    <property type="entry name" value="MurCD N-terminal domain"/>
    <property type="match status" value="1"/>
</dbReference>
<comment type="subcellular location">
    <subcellularLocation>
        <location evidence="1 7">Cytoplasm</location>
    </subcellularLocation>
</comment>
<dbReference type="PANTHER" id="PTHR43692">
    <property type="entry name" value="UDP-N-ACETYLMURAMOYLALANINE--D-GLUTAMATE LIGASE"/>
    <property type="match status" value="1"/>
</dbReference>
<dbReference type="Pfam" id="PF08245">
    <property type="entry name" value="Mur_ligase_M"/>
    <property type="match status" value="1"/>
</dbReference>
<keyword evidence="7" id="KW-0131">Cell cycle</keyword>
<evidence type="ECO:0000256" key="2">
    <source>
        <dbReference type="ARBA" id="ARBA00004752"/>
    </source>
</evidence>
<dbReference type="GO" id="GO:0051301">
    <property type="term" value="P:cell division"/>
    <property type="evidence" value="ECO:0007669"/>
    <property type="project" value="UniProtKB-KW"/>
</dbReference>
<keyword evidence="10" id="KW-1185">Reference proteome</keyword>
<dbReference type="HAMAP" id="MF_00639">
    <property type="entry name" value="MurD"/>
    <property type="match status" value="1"/>
</dbReference>